<comment type="subcellular location">
    <subcellularLocation>
        <location evidence="11">Cell inner membrane</location>
        <topology evidence="11">Multi-pass membrane protein</topology>
    </subcellularLocation>
    <subcellularLocation>
        <location evidence="2 10">Cell membrane</location>
        <topology evidence="2 10">Multi-pass membrane protein</topology>
    </subcellularLocation>
</comment>
<dbReference type="Pfam" id="PF00528">
    <property type="entry name" value="BPD_transp_1"/>
    <property type="match status" value="1"/>
</dbReference>
<comment type="caution">
    <text evidence="13">The sequence shown here is derived from an EMBL/GenBank/DDBJ whole genome shotgun (WGS) entry which is preliminary data.</text>
</comment>
<keyword evidence="9 10" id="KW-0472">Membrane</keyword>
<sequence>MRMNDYSALGLTFTLASFTVIILLLMGLPLAWSLSRYKGKFKPLIEATIALPLVLPPTVLGFYLLLAFSPDTFIGALWLSVTGEQFVFSFAGILVGSIIYSMPFVFQPLVAAFEQHAETTIQRASTLGISRSKAVTLLLLPQIKPAIVTAITLGFAHTLGEFGLILMIGGNIPGETQVVSIALFNHVETLNYTSAHNLAMVLLGLSFIMLALLYRFNRNQPKLFVRRQNKDKDSSTDKGYH</sequence>
<feature type="transmembrane region" description="Helical" evidence="10">
    <location>
        <begin position="44"/>
        <end position="66"/>
    </location>
</feature>
<reference evidence="14" key="1">
    <citation type="journal article" date="2019" name="Int. J. Syst. Evol. Microbiol.">
        <title>The Global Catalogue of Microorganisms (GCM) 10K type strain sequencing project: providing services to taxonomists for standard genome sequencing and annotation.</title>
        <authorList>
            <consortium name="The Broad Institute Genomics Platform"/>
            <consortium name="The Broad Institute Genome Sequencing Center for Infectious Disease"/>
            <person name="Wu L."/>
            <person name="Ma J."/>
        </authorList>
    </citation>
    <scope>NUCLEOTIDE SEQUENCE [LARGE SCALE GENOMIC DNA]</scope>
    <source>
        <strain evidence="14">KCTC 52473</strain>
    </source>
</reference>
<feature type="transmembrane region" description="Helical" evidence="10">
    <location>
        <begin position="134"/>
        <end position="156"/>
    </location>
</feature>
<comment type="similarity">
    <text evidence="3 11">Belongs to the binding-protein-dependent transport system permease family. CysTW subfamily.</text>
</comment>
<feature type="transmembrane region" description="Helical" evidence="10">
    <location>
        <begin position="198"/>
        <end position="217"/>
    </location>
</feature>
<dbReference type="PANTHER" id="PTHR30183">
    <property type="entry name" value="MOLYBDENUM TRANSPORT SYSTEM PERMEASE PROTEIN MODB"/>
    <property type="match status" value="1"/>
</dbReference>
<gene>
    <name evidence="13" type="primary">modB</name>
    <name evidence="13" type="ORF">ACFOHL_16060</name>
</gene>
<organism evidence="13 14">
    <name type="scientific">Agaribacter flavus</name>
    <dbReference type="NCBI Taxonomy" id="1902781"/>
    <lineage>
        <taxon>Bacteria</taxon>
        <taxon>Pseudomonadati</taxon>
        <taxon>Pseudomonadota</taxon>
        <taxon>Gammaproteobacteria</taxon>
        <taxon>Alteromonadales</taxon>
        <taxon>Alteromonadaceae</taxon>
        <taxon>Agaribacter</taxon>
    </lineage>
</organism>
<dbReference type="NCBIfam" id="TIGR02141">
    <property type="entry name" value="modB_ABC"/>
    <property type="match status" value="1"/>
</dbReference>
<keyword evidence="5" id="KW-1003">Cell membrane</keyword>
<keyword evidence="7 10" id="KW-0812">Transmembrane</keyword>
<feature type="transmembrane region" description="Helical" evidence="10">
    <location>
        <begin position="86"/>
        <end position="113"/>
    </location>
</feature>
<evidence type="ECO:0000256" key="10">
    <source>
        <dbReference type="RuleBase" id="RU363032"/>
    </source>
</evidence>
<dbReference type="SUPFAM" id="SSF161098">
    <property type="entry name" value="MetI-like"/>
    <property type="match status" value="1"/>
</dbReference>
<keyword evidence="14" id="KW-1185">Reference proteome</keyword>
<evidence type="ECO:0000256" key="1">
    <source>
        <dbReference type="ARBA" id="ARBA00002949"/>
    </source>
</evidence>
<evidence type="ECO:0000256" key="9">
    <source>
        <dbReference type="ARBA" id="ARBA00023136"/>
    </source>
</evidence>
<dbReference type="Gene3D" id="1.10.3720.10">
    <property type="entry name" value="MetI-like"/>
    <property type="match status" value="1"/>
</dbReference>
<dbReference type="EMBL" id="JBHRSW010000047">
    <property type="protein sequence ID" value="MFC3123137.1"/>
    <property type="molecule type" value="Genomic_DNA"/>
</dbReference>
<evidence type="ECO:0000256" key="7">
    <source>
        <dbReference type="ARBA" id="ARBA00022692"/>
    </source>
</evidence>
<evidence type="ECO:0000256" key="2">
    <source>
        <dbReference type="ARBA" id="ARBA00004651"/>
    </source>
</evidence>
<dbReference type="InterPro" id="IPR011867">
    <property type="entry name" value="ModB_ABC"/>
</dbReference>
<evidence type="ECO:0000313" key="13">
    <source>
        <dbReference type="EMBL" id="MFC3123137.1"/>
    </source>
</evidence>
<evidence type="ECO:0000256" key="3">
    <source>
        <dbReference type="ARBA" id="ARBA00007069"/>
    </source>
</evidence>
<protein>
    <recommendedName>
        <fullName evidence="11">Molybdenum transport system permease</fullName>
    </recommendedName>
</protein>
<keyword evidence="8 10" id="KW-1133">Transmembrane helix</keyword>
<keyword evidence="6 11" id="KW-0500">Molybdenum</keyword>
<dbReference type="Proteomes" id="UP001595478">
    <property type="component" value="Unassembled WGS sequence"/>
</dbReference>
<proteinExistence type="inferred from homology"/>
<dbReference type="CDD" id="cd06261">
    <property type="entry name" value="TM_PBP2"/>
    <property type="match status" value="1"/>
</dbReference>
<feature type="transmembrane region" description="Helical" evidence="10">
    <location>
        <begin position="6"/>
        <end position="32"/>
    </location>
</feature>
<dbReference type="RefSeq" id="WP_376921379.1">
    <property type="nucleotide sequence ID" value="NZ_JBHRSW010000047.1"/>
</dbReference>
<feature type="domain" description="ABC transmembrane type-1" evidence="12">
    <location>
        <begin position="9"/>
        <end position="213"/>
    </location>
</feature>
<evidence type="ECO:0000313" key="14">
    <source>
        <dbReference type="Proteomes" id="UP001595478"/>
    </source>
</evidence>
<name>A0ABV7FS12_9ALTE</name>
<dbReference type="InterPro" id="IPR035906">
    <property type="entry name" value="MetI-like_sf"/>
</dbReference>
<keyword evidence="11" id="KW-0997">Cell inner membrane</keyword>
<accession>A0ABV7FS12</accession>
<evidence type="ECO:0000256" key="5">
    <source>
        <dbReference type="ARBA" id="ARBA00022475"/>
    </source>
</evidence>
<evidence type="ECO:0000256" key="8">
    <source>
        <dbReference type="ARBA" id="ARBA00022989"/>
    </source>
</evidence>
<keyword evidence="4 10" id="KW-0813">Transport</keyword>
<dbReference type="InterPro" id="IPR000515">
    <property type="entry name" value="MetI-like"/>
</dbReference>
<dbReference type="PANTHER" id="PTHR30183:SF8">
    <property type="entry name" value="MOLYBDENUM TRANSPORT SYSTEM PERMEASE"/>
    <property type="match status" value="1"/>
</dbReference>
<evidence type="ECO:0000256" key="4">
    <source>
        <dbReference type="ARBA" id="ARBA00022448"/>
    </source>
</evidence>
<dbReference type="PROSITE" id="PS50928">
    <property type="entry name" value="ABC_TM1"/>
    <property type="match status" value="1"/>
</dbReference>
<evidence type="ECO:0000256" key="6">
    <source>
        <dbReference type="ARBA" id="ARBA00022505"/>
    </source>
</evidence>
<evidence type="ECO:0000259" key="12">
    <source>
        <dbReference type="PROSITE" id="PS50928"/>
    </source>
</evidence>
<evidence type="ECO:0000256" key="11">
    <source>
        <dbReference type="RuleBase" id="RU365097"/>
    </source>
</evidence>
<comment type="function">
    <text evidence="1 11">Part of the binding-protein-dependent transport system for molybdenum; probably responsible for the translocation of the substrate across the membrane.</text>
</comment>